<gene>
    <name evidence="6" type="primary">rlpA_1</name>
    <name evidence="6" type="ORF">GALL_26720</name>
</gene>
<dbReference type="PANTHER" id="PTHR34183">
    <property type="entry name" value="ENDOLYTIC PEPTIDOGLYCAN TRANSGLYCOSYLASE RLPA"/>
    <property type="match status" value="1"/>
</dbReference>
<evidence type="ECO:0000256" key="3">
    <source>
        <dbReference type="ARBA" id="ARBA00023316"/>
    </source>
</evidence>
<keyword evidence="6" id="KW-0449">Lipoprotein</keyword>
<dbReference type="InterPro" id="IPR009009">
    <property type="entry name" value="RlpA-like_DPBB"/>
</dbReference>
<evidence type="ECO:0000256" key="4">
    <source>
        <dbReference type="SAM" id="MobiDB-lite"/>
    </source>
</evidence>
<dbReference type="InterPro" id="IPR036680">
    <property type="entry name" value="SPOR-like_sf"/>
</dbReference>
<dbReference type="HAMAP" id="MF_02071">
    <property type="entry name" value="RlpA"/>
    <property type="match status" value="1"/>
</dbReference>
<evidence type="ECO:0000313" key="6">
    <source>
        <dbReference type="EMBL" id="OIR16851.1"/>
    </source>
</evidence>
<protein>
    <submittedName>
        <fullName evidence="6">Rare lipoprotein A</fullName>
    </submittedName>
</protein>
<evidence type="ECO:0000256" key="1">
    <source>
        <dbReference type="ARBA" id="ARBA00022729"/>
    </source>
</evidence>
<dbReference type="Pfam" id="PF03330">
    <property type="entry name" value="DPBB_1"/>
    <property type="match status" value="1"/>
</dbReference>
<dbReference type="GO" id="GO:0042834">
    <property type="term" value="F:peptidoglycan binding"/>
    <property type="evidence" value="ECO:0007669"/>
    <property type="project" value="InterPro"/>
</dbReference>
<feature type="compositionally biased region" description="Low complexity" evidence="4">
    <location>
        <begin position="40"/>
        <end position="55"/>
    </location>
</feature>
<keyword evidence="2" id="KW-0456">Lyase</keyword>
<dbReference type="CDD" id="cd22268">
    <property type="entry name" value="DPBB_RlpA-like"/>
    <property type="match status" value="1"/>
</dbReference>
<dbReference type="InterPro" id="IPR007730">
    <property type="entry name" value="SPOR-like_dom"/>
</dbReference>
<dbReference type="PROSITE" id="PS51257">
    <property type="entry name" value="PROKAR_LIPOPROTEIN"/>
    <property type="match status" value="1"/>
</dbReference>
<accession>A0A1J5T9P6</accession>
<organism evidence="6">
    <name type="scientific">mine drainage metagenome</name>
    <dbReference type="NCBI Taxonomy" id="410659"/>
    <lineage>
        <taxon>unclassified sequences</taxon>
        <taxon>metagenomes</taxon>
        <taxon>ecological metagenomes</taxon>
    </lineage>
</organism>
<dbReference type="PANTHER" id="PTHR34183:SF1">
    <property type="entry name" value="ENDOLYTIC PEPTIDOGLYCAN TRANSGLYCOSYLASE RLPA"/>
    <property type="match status" value="1"/>
</dbReference>
<keyword evidence="1" id="KW-0732">Signal</keyword>
<dbReference type="InterPro" id="IPR036908">
    <property type="entry name" value="RlpA-like_sf"/>
</dbReference>
<dbReference type="GO" id="GO:0071555">
    <property type="term" value="P:cell wall organization"/>
    <property type="evidence" value="ECO:0007669"/>
    <property type="project" value="UniProtKB-KW"/>
</dbReference>
<evidence type="ECO:0000256" key="2">
    <source>
        <dbReference type="ARBA" id="ARBA00023239"/>
    </source>
</evidence>
<sequence>MKTRSLLVLFAAVAVSACSTTQKSETQSAAPVVDSISGPSSKAAHAASGTAAPAAGSGGYLPGDGPGTDAPNLDNIPDAVPKAEPLHRYANRPYSALGKTYTPLQAPGNYKQRGIASWYGKKFNGQRTSIGEIYDMYGMTAAHPTLPIPSYARVTNVANGKSVIVRINDRGPFLHERIMDLSYAAAYKLGFVNNGSAEVEVESIAVDGNAPVMAAAEPSPVKVEPIAVTPIAATAPGLPVETAGAASGKVFLQLGAFKSTQGAESFLAKMRAELGDGGKALTLYQKQGLTRVHMGPYANENEARNAAGKLASTLGFKPFVSLH</sequence>
<dbReference type="Gene3D" id="3.30.70.1070">
    <property type="entry name" value="Sporulation related repeat"/>
    <property type="match status" value="1"/>
</dbReference>
<dbReference type="Pfam" id="PF05036">
    <property type="entry name" value="SPOR"/>
    <property type="match status" value="1"/>
</dbReference>
<dbReference type="SUPFAM" id="SSF50685">
    <property type="entry name" value="Barwin-like endoglucanases"/>
    <property type="match status" value="1"/>
</dbReference>
<name>A0A1J5T9P6_9ZZZZ</name>
<proteinExistence type="inferred from homology"/>
<dbReference type="AlphaFoldDB" id="A0A1J5T9P6"/>
<dbReference type="InterPro" id="IPR012997">
    <property type="entry name" value="RplA"/>
</dbReference>
<dbReference type="GO" id="GO:0016829">
    <property type="term" value="F:lyase activity"/>
    <property type="evidence" value="ECO:0007669"/>
    <property type="project" value="UniProtKB-KW"/>
</dbReference>
<dbReference type="SUPFAM" id="SSF110997">
    <property type="entry name" value="Sporulation related repeat"/>
    <property type="match status" value="1"/>
</dbReference>
<feature type="region of interest" description="Disordered" evidence="4">
    <location>
        <begin position="21"/>
        <end position="80"/>
    </location>
</feature>
<dbReference type="FunFam" id="2.40.40.10:FF:000003">
    <property type="entry name" value="Endolytic peptidoglycan transglycosylase RlpA"/>
    <property type="match status" value="1"/>
</dbReference>
<dbReference type="InterPro" id="IPR034718">
    <property type="entry name" value="RlpA"/>
</dbReference>
<dbReference type="EMBL" id="MLJW01000006">
    <property type="protein sequence ID" value="OIR16851.1"/>
    <property type="molecule type" value="Genomic_DNA"/>
</dbReference>
<evidence type="ECO:0000259" key="5">
    <source>
        <dbReference type="PROSITE" id="PS51724"/>
    </source>
</evidence>
<keyword evidence="3" id="KW-0961">Cell wall biogenesis/degradation</keyword>
<dbReference type="PROSITE" id="PS51724">
    <property type="entry name" value="SPOR"/>
    <property type="match status" value="1"/>
</dbReference>
<feature type="domain" description="SPOR" evidence="5">
    <location>
        <begin position="244"/>
        <end position="323"/>
    </location>
</feature>
<comment type="caution">
    <text evidence="6">The sequence shown here is derived from an EMBL/GenBank/DDBJ whole genome shotgun (WGS) entry which is preliminary data.</text>
</comment>
<dbReference type="NCBIfam" id="TIGR00413">
    <property type="entry name" value="rlpA"/>
    <property type="match status" value="1"/>
</dbReference>
<reference evidence="6" key="1">
    <citation type="submission" date="2016-10" db="EMBL/GenBank/DDBJ databases">
        <title>Sequence of Gallionella enrichment culture.</title>
        <authorList>
            <person name="Poehlein A."/>
            <person name="Muehling M."/>
            <person name="Daniel R."/>
        </authorList>
    </citation>
    <scope>NUCLEOTIDE SEQUENCE</scope>
</reference>
<feature type="compositionally biased region" description="Gly residues" evidence="4">
    <location>
        <begin position="56"/>
        <end position="66"/>
    </location>
</feature>
<dbReference type="Gene3D" id="2.40.40.10">
    <property type="entry name" value="RlpA-like domain"/>
    <property type="match status" value="1"/>
</dbReference>